<protein>
    <submittedName>
        <fullName evidence="5">Acetate kinase A/propionate kinase 2</fullName>
        <ecNumber evidence="5">2.7.2.1</ecNumber>
    </submittedName>
</protein>
<sequence length="59" mass="6245">MVLNRLAIFGITVDSAANLKARFGGEGVITTADSRIPAMVIATNEELVIAEDTARLTNI</sequence>
<reference evidence="5 6" key="1">
    <citation type="submission" date="2015-07" db="EMBL/GenBank/DDBJ databases">
        <authorList>
            <consortium name="Pathogen Informatics"/>
        </authorList>
    </citation>
    <scope>NUCLEOTIDE SEQUENCE [LARGE SCALE GENOMIC DNA]</scope>
    <source>
        <strain evidence="5 6">A316</strain>
    </source>
</reference>
<keyword evidence="2" id="KW-0547">Nucleotide-binding</keyword>
<dbReference type="SUPFAM" id="SSF53067">
    <property type="entry name" value="Actin-like ATPase domain"/>
    <property type="match status" value="1"/>
</dbReference>
<dbReference type="GO" id="GO:0005524">
    <property type="term" value="F:ATP binding"/>
    <property type="evidence" value="ECO:0007669"/>
    <property type="project" value="UniProtKB-KW"/>
</dbReference>
<keyword evidence="1 5" id="KW-0808">Transferase</keyword>
<dbReference type="Gene3D" id="3.30.420.40">
    <property type="match status" value="1"/>
</dbReference>
<organism evidence="5 6">
    <name type="scientific">Vibrio cholerae</name>
    <dbReference type="NCBI Taxonomy" id="666"/>
    <lineage>
        <taxon>Bacteria</taxon>
        <taxon>Pseudomonadati</taxon>
        <taxon>Pseudomonadota</taxon>
        <taxon>Gammaproteobacteria</taxon>
        <taxon>Vibrionales</taxon>
        <taxon>Vibrionaceae</taxon>
        <taxon>Vibrio</taxon>
    </lineage>
</organism>
<evidence type="ECO:0000256" key="2">
    <source>
        <dbReference type="ARBA" id="ARBA00022741"/>
    </source>
</evidence>
<dbReference type="GO" id="GO:0008776">
    <property type="term" value="F:acetate kinase activity"/>
    <property type="evidence" value="ECO:0007669"/>
    <property type="project" value="UniProtKB-EC"/>
</dbReference>
<dbReference type="Proteomes" id="UP000041770">
    <property type="component" value="Unassembled WGS sequence"/>
</dbReference>
<dbReference type="EMBL" id="CWQY01000218">
    <property type="protein sequence ID" value="CSD62554.1"/>
    <property type="molecule type" value="Genomic_DNA"/>
</dbReference>
<evidence type="ECO:0000256" key="1">
    <source>
        <dbReference type="ARBA" id="ARBA00022679"/>
    </source>
</evidence>
<keyword evidence="4" id="KW-0067">ATP-binding</keyword>
<dbReference type="InterPro" id="IPR043129">
    <property type="entry name" value="ATPase_NBD"/>
</dbReference>
<evidence type="ECO:0000313" key="5">
    <source>
        <dbReference type="EMBL" id="CSD62554.1"/>
    </source>
</evidence>
<keyword evidence="3 5" id="KW-0418">Kinase</keyword>
<proteinExistence type="predicted"/>
<evidence type="ECO:0000313" key="6">
    <source>
        <dbReference type="Proteomes" id="UP000041770"/>
    </source>
</evidence>
<dbReference type="InterPro" id="IPR000890">
    <property type="entry name" value="Aliphatic_acid_kin_short-chain"/>
</dbReference>
<evidence type="ECO:0000256" key="3">
    <source>
        <dbReference type="ARBA" id="ARBA00022777"/>
    </source>
</evidence>
<dbReference type="EC" id="2.7.2.1" evidence="5"/>
<evidence type="ECO:0000256" key="4">
    <source>
        <dbReference type="ARBA" id="ARBA00022840"/>
    </source>
</evidence>
<gene>
    <name evidence="5" type="primary">ackA_2</name>
    <name evidence="5" type="ORF">ERS013200_04464</name>
</gene>
<dbReference type="AlphaFoldDB" id="A0A656AZZ4"/>
<dbReference type="Pfam" id="PF00871">
    <property type="entry name" value="Acetate_kinase"/>
    <property type="match status" value="1"/>
</dbReference>
<name>A0A656AZZ4_VIBCL</name>
<accession>A0A656AZZ4</accession>